<evidence type="ECO:0000256" key="10">
    <source>
        <dbReference type="ARBA" id="ARBA00023163"/>
    </source>
</evidence>
<keyword evidence="10" id="KW-0804">Transcription</keyword>
<evidence type="ECO:0000256" key="9">
    <source>
        <dbReference type="ARBA" id="ARBA00023159"/>
    </source>
</evidence>
<dbReference type="GO" id="GO:0046983">
    <property type="term" value="F:protein dimerization activity"/>
    <property type="evidence" value="ECO:0007669"/>
    <property type="project" value="InterPro"/>
</dbReference>
<evidence type="ECO:0000256" key="6">
    <source>
        <dbReference type="ARBA" id="ARBA00023004"/>
    </source>
</evidence>
<dbReference type="InterPro" id="IPR036388">
    <property type="entry name" value="WH-like_DNA-bd_sf"/>
</dbReference>
<dbReference type="FunFam" id="1.10.60.10:FF:000004">
    <property type="entry name" value="DtxR family transcriptional regulator"/>
    <property type="match status" value="1"/>
</dbReference>
<sequence>MADLTASNEDYLKTIWSISEWSGDEVVPTELARRMGLSPSTVTEAVKKLAAQGLVDHRRYGPIRLTELGQREALRMVRKHRLIETFLHSQLGYAWQELHEEAEALEHSVSDRFVDAVDDVLGHPLRDPHGDPIPRPDGTMPAMDVFLLHEVPTGEDVRIEQVDDDDADVLTFLGDLGVCPSTTAAILSQTPVLGLTTISIDGRDVSLPLPAARRIRVTIKPQ</sequence>
<evidence type="ECO:0000256" key="12">
    <source>
        <dbReference type="ARBA" id="ARBA00032593"/>
    </source>
</evidence>
<dbReference type="PRINTS" id="PR00033">
    <property type="entry name" value="HTHASNC"/>
</dbReference>
<evidence type="ECO:0000313" key="15">
    <source>
        <dbReference type="Proteomes" id="UP000595053"/>
    </source>
</evidence>
<dbReference type="SMART" id="SM00899">
    <property type="entry name" value="FeoA"/>
    <property type="match status" value="1"/>
</dbReference>
<dbReference type="AlphaFoldDB" id="A0A7M1QRP7"/>
<feature type="domain" description="HTH dtxR-type" evidence="13">
    <location>
        <begin position="4"/>
        <end position="66"/>
    </location>
</feature>
<dbReference type="InterPro" id="IPR000485">
    <property type="entry name" value="AsnC-type_HTH_dom"/>
</dbReference>
<protein>
    <recommendedName>
        <fullName evidence="12">Manganese transport regulator</fullName>
    </recommendedName>
</protein>
<comment type="similarity">
    <text evidence="2">Belongs to the DtxR/MntR family.</text>
</comment>
<dbReference type="Gene3D" id="2.30.30.90">
    <property type="match status" value="1"/>
</dbReference>
<keyword evidence="6" id="KW-0408">Iron</keyword>
<dbReference type="GO" id="GO:0003700">
    <property type="term" value="F:DNA-binding transcription factor activity"/>
    <property type="evidence" value="ECO:0007669"/>
    <property type="project" value="InterPro"/>
</dbReference>
<evidence type="ECO:0000259" key="13">
    <source>
        <dbReference type="PROSITE" id="PS50944"/>
    </source>
</evidence>
<comment type="subunit">
    <text evidence="3">Homodimer.</text>
</comment>
<dbReference type="InterPro" id="IPR022689">
    <property type="entry name" value="Iron_dep_repressor"/>
</dbReference>
<dbReference type="SUPFAM" id="SSF50037">
    <property type="entry name" value="C-terminal domain of transcriptional repressors"/>
    <property type="match status" value="1"/>
</dbReference>
<evidence type="ECO:0000256" key="8">
    <source>
        <dbReference type="ARBA" id="ARBA00023125"/>
    </source>
</evidence>
<dbReference type="SMART" id="SM00419">
    <property type="entry name" value="HTH_CRP"/>
    <property type="match status" value="1"/>
</dbReference>
<dbReference type="PANTHER" id="PTHR33238:SF11">
    <property type="entry name" value="TRANSCRIPTIONAL REGULATOR MNTR"/>
    <property type="match status" value="1"/>
</dbReference>
<dbReference type="PROSITE" id="PS50944">
    <property type="entry name" value="HTH_DTXR"/>
    <property type="match status" value="1"/>
</dbReference>
<dbReference type="Pfam" id="PF02742">
    <property type="entry name" value="Fe_dep_repr_C"/>
    <property type="match status" value="1"/>
</dbReference>
<gene>
    <name evidence="14" type="ORF">INS88_05870</name>
</gene>
<comment type="subcellular location">
    <subcellularLocation>
        <location evidence="1">Cytoplasm</location>
    </subcellularLocation>
</comment>
<keyword evidence="7" id="KW-0805">Transcription regulation</keyword>
<evidence type="ECO:0000256" key="1">
    <source>
        <dbReference type="ARBA" id="ARBA00004496"/>
    </source>
</evidence>
<keyword evidence="4" id="KW-0963">Cytoplasm</keyword>
<keyword evidence="15" id="KW-1185">Reference proteome</keyword>
<evidence type="ECO:0000256" key="7">
    <source>
        <dbReference type="ARBA" id="ARBA00023015"/>
    </source>
</evidence>
<dbReference type="RefSeq" id="WP_193327397.1">
    <property type="nucleotide sequence ID" value="NZ_CP053291.1"/>
</dbReference>
<proteinExistence type="inferred from homology"/>
<dbReference type="InterPro" id="IPR008988">
    <property type="entry name" value="Transcriptional_repressor_C"/>
</dbReference>
<evidence type="ECO:0000256" key="2">
    <source>
        <dbReference type="ARBA" id="ARBA00007871"/>
    </source>
</evidence>
<dbReference type="GO" id="GO:0046914">
    <property type="term" value="F:transition metal ion binding"/>
    <property type="evidence" value="ECO:0007669"/>
    <property type="project" value="InterPro"/>
</dbReference>
<dbReference type="InterPro" id="IPR012318">
    <property type="entry name" value="HTH_CRP"/>
</dbReference>
<evidence type="ECO:0000313" key="14">
    <source>
        <dbReference type="EMBL" id="QOR44832.1"/>
    </source>
</evidence>
<dbReference type="GO" id="GO:0005737">
    <property type="term" value="C:cytoplasm"/>
    <property type="evidence" value="ECO:0007669"/>
    <property type="project" value="UniProtKB-SubCell"/>
</dbReference>
<accession>A0A8A5U1L4</accession>
<dbReference type="SUPFAM" id="SSF46785">
    <property type="entry name" value="Winged helix' DNA-binding domain"/>
    <property type="match status" value="1"/>
</dbReference>
<name>A0A7M1QRP7_9ACTO</name>
<reference evidence="14 15" key="1">
    <citation type="submission" date="2020-10" db="EMBL/GenBank/DDBJ databases">
        <title>Trueperella pecoris sp. nov. isolated from bovine and porcine specimens.</title>
        <authorList>
            <person name="Schoenecker L."/>
            <person name="Schnydrig P."/>
            <person name="Brodard I."/>
            <person name="Thomann A."/>
            <person name="Hemphill A."/>
            <person name="Rodriguez-Campos S."/>
            <person name="Perreten V."/>
            <person name="Jores J."/>
            <person name="Kittl S."/>
        </authorList>
    </citation>
    <scope>NUCLEOTIDE SEQUENCE [LARGE SCALE GENOMIC DNA]</scope>
    <source>
        <strain evidence="14 15">15A0121</strain>
    </source>
</reference>
<dbReference type="PANTHER" id="PTHR33238">
    <property type="entry name" value="IRON (METAL) DEPENDENT REPRESSOR, DTXR FAMILY"/>
    <property type="match status" value="1"/>
</dbReference>
<dbReference type="Gene3D" id="1.10.60.10">
    <property type="entry name" value="Iron dependent repressor, metal binding and dimerisation domain"/>
    <property type="match status" value="1"/>
</dbReference>
<dbReference type="Pfam" id="PF01325">
    <property type="entry name" value="Fe_dep_repress"/>
    <property type="match status" value="1"/>
</dbReference>
<keyword evidence="5" id="KW-0678">Repressor</keyword>
<organism evidence="14 15">
    <name type="scientific">Trueperella pecoris</name>
    <dbReference type="NCBI Taxonomy" id="2733571"/>
    <lineage>
        <taxon>Bacteria</taxon>
        <taxon>Bacillati</taxon>
        <taxon>Actinomycetota</taxon>
        <taxon>Actinomycetes</taxon>
        <taxon>Actinomycetales</taxon>
        <taxon>Actinomycetaceae</taxon>
        <taxon>Trueperella</taxon>
    </lineage>
</organism>
<keyword evidence="8" id="KW-0238">DNA-binding</keyword>
<evidence type="ECO:0000256" key="11">
    <source>
        <dbReference type="ARBA" id="ARBA00023211"/>
    </source>
</evidence>
<evidence type="ECO:0000256" key="5">
    <source>
        <dbReference type="ARBA" id="ARBA00022491"/>
    </source>
</evidence>
<accession>A0A7M1QRP7</accession>
<keyword evidence="11" id="KW-0464">Manganese</keyword>
<dbReference type="InterPro" id="IPR001367">
    <property type="entry name" value="Fe_dep_repressor"/>
</dbReference>
<dbReference type="InterPro" id="IPR038157">
    <property type="entry name" value="FeoA_core_dom"/>
</dbReference>
<evidence type="ECO:0000256" key="3">
    <source>
        <dbReference type="ARBA" id="ARBA00011738"/>
    </source>
</evidence>
<dbReference type="GO" id="GO:0043565">
    <property type="term" value="F:sequence-specific DNA binding"/>
    <property type="evidence" value="ECO:0007669"/>
    <property type="project" value="InterPro"/>
</dbReference>
<dbReference type="GO" id="GO:0045892">
    <property type="term" value="P:negative regulation of DNA-templated transcription"/>
    <property type="evidence" value="ECO:0007669"/>
    <property type="project" value="TreeGrafter"/>
</dbReference>
<dbReference type="EMBL" id="CP063213">
    <property type="protein sequence ID" value="QOR44832.1"/>
    <property type="molecule type" value="Genomic_DNA"/>
</dbReference>
<dbReference type="InterPro" id="IPR036421">
    <property type="entry name" value="Fe_dep_repressor_sf"/>
</dbReference>
<dbReference type="Pfam" id="PF04023">
    <property type="entry name" value="FeoA"/>
    <property type="match status" value="1"/>
</dbReference>
<dbReference type="InterPro" id="IPR036390">
    <property type="entry name" value="WH_DNA-bd_sf"/>
</dbReference>
<dbReference type="InterPro" id="IPR050536">
    <property type="entry name" value="DtxR_MntR_Metal-Reg"/>
</dbReference>
<dbReference type="SMART" id="SM00529">
    <property type="entry name" value="HTH_DTXR"/>
    <property type="match status" value="1"/>
</dbReference>
<dbReference type="SUPFAM" id="SSF47979">
    <property type="entry name" value="Iron-dependent repressor protein, dimerization domain"/>
    <property type="match status" value="1"/>
</dbReference>
<dbReference type="CDD" id="cd00090">
    <property type="entry name" value="HTH_ARSR"/>
    <property type="match status" value="1"/>
</dbReference>
<dbReference type="InterPro" id="IPR011991">
    <property type="entry name" value="ArsR-like_HTH"/>
</dbReference>
<dbReference type="Gene3D" id="1.10.10.10">
    <property type="entry name" value="Winged helix-like DNA-binding domain superfamily/Winged helix DNA-binding domain"/>
    <property type="match status" value="1"/>
</dbReference>
<dbReference type="InterPro" id="IPR022687">
    <property type="entry name" value="HTH_DTXR"/>
</dbReference>
<keyword evidence="9" id="KW-0010">Activator</keyword>
<dbReference type="InterPro" id="IPR007167">
    <property type="entry name" value="Fe-transptr_FeoA-like"/>
</dbReference>
<evidence type="ECO:0000256" key="4">
    <source>
        <dbReference type="ARBA" id="ARBA00022490"/>
    </source>
</evidence>
<dbReference type="Proteomes" id="UP000595053">
    <property type="component" value="Chromosome"/>
</dbReference>